<dbReference type="Gene3D" id="1.10.530.10">
    <property type="match status" value="1"/>
</dbReference>
<dbReference type="EMBL" id="JBDKWZ010000001">
    <property type="protein sequence ID" value="MEN7546884.1"/>
    <property type="molecule type" value="Genomic_DNA"/>
</dbReference>
<gene>
    <name evidence="4" type="ORF">AAG747_03115</name>
</gene>
<keyword evidence="1" id="KW-0378">Hydrolase</keyword>
<keyword evidence="5" id="KW-1185">Reference proteome</keyword>
<feature type="transmembrane region" description="Helical" evidence="2">
    <location>
        <begin position="43"/>
        <end position="61"/>
    </location>
</feature>
<dbReference type="AlphaFoldDB" id="A0AAW9RQ37"/>
<dbReference type="SMART" id="SM00047">
    <property type="entry name" value="LYZ2"/>
    <property type="match status" value="1"/>
</dbReference>
<evidence type="ECO:0000313" key="4">
    <source>
        <dbReference type="EMBL" id="MEN7546884.1"/>
    </source>
</evidence>
<sequence length="344" mass="40031">MKQYKFTLPVKVKGSSVQLGYSGRNFYFGYQGKVIVFVLNKRLMIIVSVLLGVIVLQSFFYPQPTSNTTHITENSYVNEMEDPYKDDVVGFALDHMDELDNFLKTVNTANTRERFTVQKQLLVSKYLIKNKASRLDQLDDQTLLELNKKISSLFVETVFQTIKVEKHVFKYFTDTVDLKKFETALMEQIKYNVPASIKLAQSALETAYGRKVVNNNYFGIKDKTRKTQKKITTEYYTWNEYQRNKSKVVAKKKIYKDGKLLYKCLIKDHFASYGTPWESFRAHSVFLNTNNRYSPLFVNGRNYKAWADKIGSTKYGGVGYATSPIYGQLLKKIIQRYHLDLLDY</sequence>
<evidence type="ECO:0000256" key="1">
    <source>
        <dbReference type="ARBA" id="ARBA00022801"/>
    </source>
</evidence>
<dbReference type="RefSeq" id="WP_346819663.1">
    <property type="nucleotide sequence ID" value="NZ_JBDKWZ010000001.1"/>
</dbReference>
<evidence type="ECO:0000259" key="3">
    <source>
        <dbReference type="SMART" id="SM00047"/>
    </source>
</evidence>
<evidence type="ECO:0000256" key="2">
    <source>
        <dbReference type="SAM" id="Phobius"/>
    </source>
</evidence>
<evidence type="ECO:0000313" key="5">
    <source>
        <dbReference type="Proteomes" id="UP001403385"/>
    </source>
</evidence>
<accession>A0AAW9RQ37</accession>
<name>A0AAW9RQ37_9BACT</name>
<protein>
    <submittedName>
        <fullName evidence="4">Glucosaminidase domain-containing protein</fullName>
    </submittedName>
</protein>
<keyword evidence="2" id="KW-0812">Transmembrane</keyword>
<keyword evidence="2" id="KW-0472">Membrane</keyword>
<dbReference type="InterPro" id="IPR051056">
    <property type="entry name" value="Glycosyl_Hydrolase_73"/>
</dbReference>
<reference evidence="4 5" key="1">
    <citation type="submission" date="2024-04" db="EMBL/GenBank/DDBJ databases">
        <title>Novel genus in family Flammeovirgaceae.</title>
        <authorList>
            <person name="Nguyen T.H."/>
            <person name="Vuong T.Q."/>
            <person name="Le H."/>
            <person name="Kim S.-G."/>
        </authorList>
    </citation>
    <scope>NUCLEOTIDE SEQUENCE [LARGE SCALE GENOMIC DNA]</scope>
    <source>
        <strain evidence="4 5">JCM 23209</strain>
    </source>
</reference>
<dbReference type="Proteomes" id="UP001403385">
    <property type="component" value="Unassembled WGS sequence"/>
</dbReference>
<dbReference type="InterPro" id="IPR002901">
    <property type="entry name" value="MGlyc_endo_b_GlcNAc-like_dom"/>
</dbReference>
<dbReference type="PANTHER" id="PTHR33308:SF9">
    <property type="entry name" value="PEPTIDOGLYCAN HYDROLASE FLGJ"/>
    <property type="match status" value="1"/>
</dbReference>
<proteinExistence type="predicted"/>
<organism evidence="4 5">
    <name type="scientific">Rapidithrix thailandica</name>
    <dbReference type="NCBI Taxonomy" id="413964"/>
    <lineage>
        <taxon>Bacteria</taxon>
        <taxon>Pseudomonadati</taxon>
        <taxon>Bacteroidota</taxon>
        <taxon>Cytophagia</taxon>
        <taxon>Cytophagales</taxon>
        <taxon>Flammeovirgaceae</taxon>
        <taxon>Rapidithrix</taxon>
    </lineage>
</organism>
<feature type="domain" description="Mannosyl-glycoprotein endo-beta-N-acetylglucosamidase-like" evidence="3">
    <location>
        <begin position="161"/>
        <end position="343"/>
    </location>
</feature>
<dbReference type="Pfam" id="PF01832">
    <property type="entry name" value="Glucosaminidase"/>
    <property type="match status" value="1"/>
</dbReference>
<keyword evidence="2" id="KW-1133">Transmembrane helix</keyword>
<dbReference type="GO" id="GO:0004040">
    <property type="term" value="F:amidase activity"/>
    <property type="evidence" value="ECO:0007669"/>
    <property type="project" value="InterPro"/>
</dbReference>
<dbReference type="PANTHER" id="PTHR33308">
    <property type="entry name" value="PEPTIDOGLYCAN HYDROLASE FLGJ"/>
    <property type="match status" value="1"/>
</dbReference>
<comment type="caution">
    <text evidence="4">The sequence shown here is derived from an EMBL/GenBank/DDBJ whole genome shotgun (WGS) entry which is preliminary data.</text>
</comment>